<evidence type="ECO:0000313" key="1">
    <source>
        <dbReference type="EMBL" id="KAH3730455.1"/>
    </source>
</evidence>
<dbReference type="AlphaFoldDB" id="A0A9D4CRR1"/>
<comment type="caution">
    <text evidence="1">The sequence shown here is derived from an EMBL/GenBank/DDBJ whole genome shotgun (WGS) entry which is preliminary data.</text>
</comment>
<gene>
    <name evidence="1" type="ORF">DPMN_056443</name>
</gene>
<name>A0A9D4CRR1_DREPO</name>
<sequence>MYIETSTYNKLKSKEEFWLLQLNAYLEVWIQTTSFGYRINGLCHTMFSGYFEYET</sequence>
<dbReference type="EMBL" id="JAIWYP010000012">
    <property type="protein sequence ID" value="KAH3730455.1"/>
    <property type="molecule type" value="Genomic_DNA"/>
</dbReference>
<evidence type="ECO:0000313" key="2">
    <source>
        <dbReference type="Proteomes" id="UP000828390"/>
    </source>
</evidence>
<proteinExistence type="predicted"/>
<keyword evidence="2" id="KW-1185">Reference proteome</keyword>
<reference evidence="1" key="2">
    <citation type="submission" date="2020-11" db="EMBL/GenBank/DDBJ databases">
        <authorList>
            <person name="McCartney M.A."/>
            <person name="Auch B."/>
            <person name="Kono T."/>
            <person name="Mallez S."/>
            <person name="Becker A."/>
            <person name="Gohl D.M."/>
            <person name="Silverstein K.A.T."/>
            <person name="Koren S."/>
            <person name="Bechman K.B."/>
            <person name="Herman A."/>
            <person name="Abrahante J.E."/>
            <person name="Garbe J."/>
        </authorList>
    </citation>
    <scope>NUCLEOTIDE SEQUENCE</scope>
    <source>
        <strain evidence="1">Duluth1</strain>
        <tissue evidence="1">Whole animal</tissue>
    </source>
</reference>
<accession>A0A9D4CRR1</accession>
<organism evidence="1 2">
    <name type="scientific">Dreissena polymorpha</name>
    <name type="common">Zebra mussel</name>
    <name type="synonym">Mytilus polymorpha</name>
    <dbReference type="NCBI Taxonomy" id="45954"/>
    <lineage>
        <taxon>Eukaryota</taxon>
        <taxon>Metazoa</taxon>
        <taxon>Spiralia</taxon>
        <taxon>Lophotrochozoa</taxon>
        <taxon>Mollusca</taxon>
        <taxon>Bivalvia</taxon>
        <taxon>Autobranchia</taxon>
        <taxon>Heteroconchia</taxon>
        <taxon>Euheterodonta</taxon>
        <taxon>Imparidentia</taxon>
        <taxon>Neoheterodontei</taxon>
        <taxon>Myida</taxon>
        <taxon>Dreissenoidea</taxon>
        <taxon>Dreissenidae</taxon>
        <taxon>Dreissena</taxon>
    </lineage>
</organism>
<protein>
    <submittedName>
        <fullName evidence="1">Uncharacterized protein</fullName>
    </submittedName>
</protein>
<reference evidence="1" key="1">
    <citation type="journal article" date="2019" name="bioRxiv">
        <title>The Genome of the Zebra Mussel, Dreissena polymorpha: A Resource for Invasive Species Research.</title>
        <authorList>
            <person name="McCartney M.A."/>
            <person name="Auch B."/>
            <person name="Kono T."/>
            <person name="Mallez S."/>
            <person name="Zhang Y."/>
            <person name="Obille A."/>
            <person name="Becker A."/>
            <person name="Abrahante J.E."/>
            <person name="Garbe J."/>
            <person name="Badalamenti J.P."/>
            <person name="Herman A."/>
            <person name="Mangelson H."/>
            <person name="Liachko I."/>
            <person name="Sullivan S."/>
            <person name="Sone E.D."/>
            <person name="Koren S."/>
            <person name="Silverstein K.A.T."/>
            <person name="Beckman K.B."/>
            <person name="Gohl D.M."/>
        </authorList>
    </citation>
    <scope>NUCLEOTIDE SEQUENCE</scope>
    <source>
        <strain evidence="1">Duluth1</strain>
        <tissue evidence="1">Whole animal</tissue>
    </source>
</reference>
<dbReference type="Proteomes" id="UP000828390">
    <property type="component" value="Unassembled WGS sequence"/>
</dbReference>